<accession>A0ABR8T3G8</accession>
<dbReference type="RefSeq" id="WP_191803304.1">
    <property type="nucleotide sequence ID" value="NZ_JACSQL010000011.1"/>
</dbReference>
<organism evidence="2 3">
    <name type="scientific">Paenibacillus gallinarum</name>
    <dbReference type="NCBI Taxonomy" id="2762232"/>
    <lineage>
        <taxon>Bacteria</taxon>
        <taxon>Bacillati</taxon>
        <taxon>Bacillota</taxon>
        <taxon>Bacilli</taxon>
        <taxon>Bacillales</taxon>
        <taxon>Paenibacillaceae</taxon>
        <taxon>Paenibacillus</taxon>
    </lineage>
</organism>
<evidence type="ECO:0000259" key="1">
    <source>
        <dbReference type="Pfam" id="PF19419"/>
    </source>
</evidence>
<dbReference type="InterPro" id="IPR046025">
    <property type="entry name" value="DUF5983"/>
</dbReference>
<name>A0ABR8T3G8_9BACL</name>
<evidence type="ECO:0000313" key="2">
    <source>
        <dbReference type="EMBL" id="MBD7970327.1"/>
    </source>
</evidence>
<dbReference type="Proteomes" id="UP000608071">
    <property type="component" value="Unassembled WGS sequence"/>
</dbReference>
<comment type="caution">
    <text evidence="2">The sequence shown here is derived from an EMBL/GenBank/DDBJ whole genome shotgun (WGS) entry which is preliminary data.</text>
</comment>
<keyword evidence="3" id="KW-1185">Reference proteome</keyword>
<dbReference type="Pfam" id="PF19419">
    <property type="entry name" value="DUF5983"/>
    <property type="match status" value="1"/>
</dbReference>
<dbReference type="EMBL" id="JACSQL010000011">
    <property type="protein sequence ID" value="MBD7970327.1"/>
    <property type="molecule type" value="Genomic_DNA"/>
</dbReference>
<protein>
    <recommendedName>
        <fullName evidence="1">DUF5983 domain-containing protein</fullName>
    </recommendedName>
</protein>
<sequence>MKTQLILSVRMFKYDIQEVKTYFEPNAYENAAADFEDWTKIPYSEYLKRIQAGEYNLEILGKDLAGSTLYFAPCASAPSLNHIENETMVTISTAHITEEVNSILLDDEIQGLIQYKKGDYGYFIYVPTEEKDETLEFPECIQSILNYAHQHDATWIMLDRDAAITPELQTYEW</sequence>
<feature type="domain" description="DUF5983" evidence="1">
    <location>
        <begin position="88"/>
        <end position="173"/>
    </location>
</feature>
<proteinExistence type="predicted"/>
<reference evidence="2 3" key="1">
    <citation type="submission" date="2020-08" db="EMBL/GenBank/DDBJ databases">
        <title>A Genomic Blueprint of the Chicken Gut Microbiome.</title>
        <authorList>
            <person name="Gilroy R."/>
            <person name="Ravi A."/>
            <person name="Getino M."/>
            <person name="Pursley I."/>
            <person name="Horton D.L."/>
            <person name="Alikhan N.-F."/>
            <person name="Baker D."/>
            <person name="Gharbi K."/>
            <person name="Hall N."/>
            <person name="Watson M."/>
            <person name="Adriaenssens E.M."/>
            <person name="Foster-Nyarko E."/>
            <person name="Jarju S."/>
            <person name="Secka A."/>
            <person name="Antonio M."/>
            <person name="Oren A."/>
            <person name="Chaudhuri R."/>
            <person name="La Ragione R.M."/>
            <person name="Hildebrand F."/>
            <person name="Pallen M.J."/>
        </authorList>
    </citation>
    <scope>NUCLEOTIDE SEQUENCE [LARGE SCALE GENOMIC DNA]</scope>
    <source>
        <strain evidence="2 3">Sa2BVA9</strain>
    </source>
</reference>
<evidence type="ECO:0000313" key="3">
    <source>
        <dbReference type="Proteomes" id="UP000608071"/>
    </source>
</evidence>
<gene>
    <name evidence="2" type="ORF">H9647_19865</name>
</gene>